<protein>
    <submittedName>
        <fullName evidence="2">Uncharacterized protein</fullName>
    </submittedName>
</protein>
<gene>
    <name evidence="2" type="ORF">MNBD_GAMMA11-3422</name>
</gene>
<evidence type="ECO:0000256" key="1">
    <source>
        <dbReference type="SAM" id="MobiDB-lite"/>
    </source>
</evidence>
<dbReference type="AlphaFoldDB" id="A0A3B0YD65"/>
<name>A0A3B0YD65_9ZZZZ</name>
<reference evidence="2" key="1">
    <citation type="submission" date="2018-06" db="EMBL/GenBank/DDBJ databases">
        <authorList>
            <person name="Zhirakovskaya E."/>
        </authorList>
    </citation>
    <scope>NUCLEOTIDE SEQUENCE</scope>
</reference>
<dbReference type="EMBL" id="UOFG01000281">
    <property type="protein sequence ID" value="VAW66674.1"/>
    <property type="molecule type" value="Genomic_DNA"/>
</dbReference>
<feature type="compositionally biased region" description="Low complexity" evidence="1">
    <location>
        <begin position="114"/>
        <end position="132"/>
    </location>
</feature>
<organism evidence="2">
    <name type="scientific">hydrothermal vent metagenome</name>
    <dbReference type="NCBI Taxonomy" id="652676"/>
    <lineage>
        <taxon>unclassified sequences</taxon>
        <taxon>metagenomes</taxon>
        <taxon>ecological metagenomes</taxon>
    </lineage>
</organism>
<proteinExistence type="predicted"/>
<evidence type="ECO:0000313" key="2">
    <source>
        <dbReference type="EMBL" id="VAW66674.1"/>
    </source>
</evidence>
<accession>A0A3B0YD65</accession>
<feature type="region of interest" description="Disordered" evidence="1">
    <location>
        <begin position="102"/>
        <end position="132"/>
    </location>
</feature>
<sequence length="132" mass="14653">MLDTVKLDHQISQFLAFLKISEKTQLSEQINRFFTDKSSKNREVLHDSGAIQMFVDGRLKQKLEIGEGVNIDRIVKFDGKVITDINHHAYLNNVNAKVDVKIHSKGDGARKRSGNTSSGGASSNNNNNNNNG</sequence>